<proteinExistence type="predicted"/>
<dbReference type="eggNOG" id="ENOG50339WV">
    <property type="taxonomic scope" value="Bacteria"/>
</dbReference>
<evidence type="ECO:0000313" key="2">
    <source>
        <dbReference type="Proteomes" id="UP000001203"/>
    </source>
</evidence>
<accession>B1WUI4</accession>
<reference evidence="1 2" key="1">
    <citation type="journal article" date="2008" name="Proc. Natl. Acad. Sci. U.S.A.">
        <title>The genome of Cyanothece 51142, a unicellular diazotrophic cyanobacterium important in the marine nitrogen cycle.</title>
        <authorList>
            <person name="Welsh E.A."/>
            <person name="Liberton M."/>
            <person name="Stoeckel J."/>
            <person name="Loh T."/>
            <person name="Elvitigala T."/>
            <person name="Wang C."/>
            <person name="Wollam A."/>
            <person name="Fulton R.S."/>
            <person name="Clifton S.W."/>
            <person name="Jacobs J.M."/>
            <person name="Aurora R."/>
            <person name="Ghosh B.K."/>
            <person name="Sherman L.A."/>
            <person name="Smith R.D."/>
            <person name="Wilson R.K."/>
            <person name="Pakrasi H.B."/>
        </authorList>
    </citation>
    <scope>NUCLEOTIDE SEQUENCE [LARGE SCALE GENOMIC DNA]</scope>
    <source>
        <strain evidence="2">ATCC 51142 / BH68</strain>
    </source>
</reference>
<organism evidence="1 2">
    <name type="scientific">Crocosphaera subtropica (strain ATCC 51142 / BH68)</name>
    <name type="common">Cyanothece sp. (strain ATCC 51142)</name>
    <dbReference type="NCBI Taxonomy" id="43989"/>
    <lineage>
        <taxon>Bacteria</taxon>
        <taxon>Bacillati</taxon>
        <taxon>Cyanobacteriota</taxon>
        <taxon>Cyanophyceae</taxon>
        <taxon>Oscillatoriophycideae</taxon>
        <taxon>Chroococcales</taxon>
        <taxon>Aphanothecaceae</taxon>
        <taxon>Crocosphaera</taxon>
        <taxon>Crocosphaera subtropica</taxon>
    </lineage>
</organism>
<dbReference type="HOGENOM" id="CLU_2421988_0_0_3"/>
<evidence type="ECO:0000313" key="1">
    <source>
        <dbReference type="EMBL" id="ACB53838.1"/>
    </source>
</evidence>
<dbReference type="Proteomes" id="UP000001203">
    <property type="component" value="Chromosome circular"/>
</dbReference>
<dbReference type="KEGG" id="cyt:cce_4490"/>
<sequence length="91" mass="10779">MFFHGDQRHKYLLTTFEQDTRNVMLEIANTIKSNKRMFTMNKTSQETITQAIKAHRESLRKSLQHRLEVARASNNDYLVRQLEAEAAYLHL</sequence>
<dbReference type="AlphaFoldDB" id="B1WUI4"/>
<keyword evidence="2" id="KW-1185">Reference proteome</keyword>
<name>B1WUI4_CROS5</name>
<dbReference type="EMBL" id="CP000806">
    <property type="protein sequence ID" value="ACB53838.1"/>
    <property type="molecule type" value="Genomic_DNA"/>
</dbReference>
<protein>
    <submittedName>
        <fullName evidence="1">Uncharacterized protein</fullName>
    </submittedName>
</protein>
<gene>
    <name evidence="1" type="ordered locus">cce_4490</name>
</gene>